<keyword evidence="6" id="KW-1185">Reference proteome</keyword>
<keyword evidence="4" id="KW-0460">Magnesium</keyword>
<dbReference type="SUPFAM" id="SSF55821">
    <property type="entry name" value="YrdC/RibB"/>
    <property type="match status" value="1"/>
</dbReference>
<evidence type="ECO:0000256" key="4">
    <source>
        <dbReference type="RuleBase" id="RU003843"/>
    </source>
</evidence>
<dbReference type="Pfam" id="PF00926">
    <property type="entry name" value="DHBP_synthase"/>
    <property type="match status" value="1"/>
</dbReference>
<dbReference type="InterPro" id="IPR000422">
    <property type="entry name" value="DHBP_synthase_RibB"/>
</dbReference>
<evidence type="ECO:0000256" key="1">
    <source>
        <dbReference type="ARBA" id="ARBA00004904"/>
    </source>
</evidence>
<dbReference type="Proteomes" id="UP000663699">
    <property type="component" value="Chromosome 8"/>
</dbReference>
<gene>
    <name evidence="5" type="ORF">MERGE_000073</name>
</gene>
<dbReference type="Gene3D" id="3.90.870.10">
    <property type="entry name" value="DHBP synthase"/>
    <property type="match status" value="1"/>
</dbReference>
<keyword evidence="3 4" id="KW-0479">Metal-binding</keyword>
<protein>
    <recommendedName>
        <fullName evidence="4">3,4-dihydroxy-2-butanone 4-phosphate synthase</fullName>
        <shortName evidence="4">DHBP synthase</shortName>
        <ecNumber evidence="4">4.1.99.12</ecNumber>
    </recommendedName>
</protein>
<dbReference type="EMBL" id="CP054539">
    <property type="protein sequence ID" value="QSL65795.1"/>
    <property type="molecule type" value="Genomic_DNA"/>
</dbReference>
<comment type="similarity">
    <text evidence="4">Belongs to the DHBP synthase family.</text>
</comment>
<dbReference type="AlphaFoldDB" id="A0A899FZP9"/>
<comment type="function">
    <text evidence="4">Catalyzes the conversion of D-ribulose 5-phosphate to formate and 3,4-dihydroxy-2-butanone 4-phosphate.</text>
</comment>
<dbReference type="GO" id="GO:0046872">
    <property type="term" value="F:metal ion binding"/>
    <property type="evidence" value="ECO:0007669"/>
    <property type="project" value="UniProtKB-KW"/>
</dbReference>
<dbReference type="InterPro" id="IPR017945">
    <property type="entry name" value="DHBP_synth_RibB-like_a/b_dom"/>
</dbReference>
<sequence length="210" mass="23371">MVDAIEAVLDDFRNGHFVLVMDDEDRENETDLILAAEFMTSKKMAFMVRYTTGIICVPLPCQRLTQLNIPLMVEPCENTEHMGTAFTISVDFEDTSTGVSAQDRALTVRMLVDPSIVDPQMFRRPGHVFPLKAMERGLLGRRGHTEAAIDLCRLSGLKMGAAISELLKEDGSMARREDSELFSKKYGIKMTTISSLVEYISGGCSHANRC</sequence>
<dbReference type="GO" id="GO:0009231">
    <property type="term" value="P:riboflavin biosynthetic process"/>
    <property type="evidence" value="ECO:0007669"/>
    <property type="project" value="UniProtKB-UniPathway"/>
</dbReference>
<dbReference type="EC" id="4.1.99.12" evidence="4"/>
<organism evidence="5 6">
    <name type="scientific">Pneumocystis wakefieldiae</name>
    <dbReference type="NCBI Taxonomy" id="38082"/>
    <lineage>
        <taxon>Eukaryota</taxon>
        <taxon>Fungi</taxon>
        <taxon>Dikarya</taxon>
        <taxon>Ascomycota</taxon>
        <taxon>Taphrinomycotina</taxon>
        <taxon>Pneumocystomycetes</taxon>
        <taxon>Pneumocystaceae</taxon>
        <taxon>Pneumocystis</taxon>
    </lineage>
</organism>
<keyword evidence="2 4" id="KW-0686">Riboflavin biosynthesis</keyword>
<dbReference type="UniPathway" id="UPA00275">
    <property type="reaction ID" value="UER00399"/>
</dbReference>
<proteinExistence type="inferred from homology"/>
<comment type="cofactor">
    <cofactor evidence="4">
        <name>Mg(2+)</name>
        <dbReference type="ChEBI" id="CHEBI:18420"/>
    </cofactor>
    <cofactor evidence="4">
        <name>Mn(2+)</name>
        <dbReference type="ChEBI" id="CHEBI:29035"/>
    </cofactor>
    <text evidence="4">Binds 2 divalent metal cations per subunit. Magnesium or manganese.</text>
</comment>
<comment type="subunit">
    <text evidence="4">Homodimer.</text>
</comment>
<dbReference type="GO" id="GO:0008686">
    <property type="term" value="F:3,4-dihydroxy-2-butanone-4-phosphate synthase activity"/>
    <property type="evidence" value="ECO:0007669"/>
    <property type="project" value="UniProtKB-EC"/>
</dbReference>
<evidence type="ECO:0000256" key="2">
    <source>
        <dbReference type="ARBA" id="ARBA00022619"/>
    </source>
</evidence>
<dbReference type="PANTHER" id="PTHR21327">
    <property type="entry name" value="GTP CYCLOHYDROLASE II-RELATED"/>
    <property type="match status" value="1"/>
</dbReference>
<comment type="catalytic activity">
    <reaction evidence="4">
        <text>D-ribulose 5-phosphate = (2S)-2-hydroxy-3-oxobutyl phosphate + formate + H(+)</text>
        <dbReference type="Rhea" id="RHEA:18457"/>
        <dbReference type="ChEBI" id="CHEBI:15378"/>
        <dbReference type="ChEBI" id="CHEBI:15740"/>
        <dbReference type="ChEBI" id="CHEBI:58121"/>
        <dbReference type="ChEBI" id="CHEBI:58830"/>
        <dbReference type="EC" id="4.1.99.12"/>
    </reaction>
</comment>
<comment type="pathway">
    <text evidence="1 4">Cofactor biosynthesis; riboflavin biosynthesis; 2-hydroxy-3-oxobutyl phosphate from D-ribulose 5-phosphate: step 1/1.</text>
</comment>
<accession>A0A899FZP9</accession>
<reference evidence="5" key="1">
    <citation type="submission" date="2020-06" db="EMBL/GenBank/DDBJ databases">
        <title>Genomes of multiple members of Pneumocystis genus reveal paths to human pathogen Pneumocystis jirovecii.</title>
        <authorList>
            <person name="Cisse O.H."/>
            <person name="Ma L."/>
            <person name="Dekker J."/>
            <person name="Khil P."/>
            <person name="Jo J."/>
            <person name="Brenchley J."/>
            <person name="Blair R."/>
            <person name="Pahar B."/>
            <person name="Chabe M."/>
            <person name="Van Rompay K.A."/>
            <person name="Keesler R."/>
            <person name="Sukura A."/>
            <person name="Hirsch V."/>
            <person name="Kutty G."/>
            <person name="Liu Y."/>
            <person name="Peng L."/>
            <person name="Chen J."/>
            <person name="Song J."/>
            <person name="Weissenbacher-Lang C."/>
            <person name="Xu J."/>
            <person name="Upham N.S."/>
            <person name="Stajich J.E."/>
            <person name="Cuomo C.A."/>
            <person name="Cushion M.T."/>
            <person name="Kovacs J.A."/>
        </authorList>
    </citation>
    <scope>NUCLEOTIDE SEQUENCE</scope>
    <source>
        <strain evidence="5">2A</strain>
    </source>
</reference>
<dbReference type="PANTHER" id="PTHR21327:SF18">
    <property type="entry name" value="3,4-DIHYDROXY-2-BUTANONE 4-PHOSPHATE SYNTHASE"/>
    <property type="match status" value="1"/>
</dbReference>
<keyword evidence="4" id="KW-0464">Manganese</keyword>
<dbReference type="NCBIfam" id="TIGR00506">
    <property type="entry name" value="ribB"/>
    <property type="match status" value="1"/>
</dbReference>
<dbReference type="GO" id="GO:0005829">
    <property type="term" value="C:cytosol"/>
    <property type="evidence" value="ECO:0007669"/>
    <property type="project" value="TreeGrafter"/>
</dbReference>
<keyword evidence="4" id="KW-0456">Lyase</keyword>
<dbReference type="OrthoDB" id="60371at2759"/>
<evidence type="ECO:0000313" key="5">
    <source>
        <dbReference type="EMBL" id="QSL65795.1"/>
    </source>
</evidence>
<evidence type="ECO:0000256" key="3">
    <source>
        <dbReference type="ARBA" id="ARBA00022723"/>
    </source>
</evidence>
<evidence type="ECO:0000313" key="6">
    <source>
        <dbReference type="Proteomes" id="UP000663699"/>
    </source>
</evidence>
<name>A0A899FZP9_9ASCO</name>
<dbReference type="GO" id="GO:0005758">
    <property type="term" value="C:mitochondrial intermembrane space"/>
    <property type="evidence" value="ECO:0007669"/>
    <property type="project" value="TreeGrafter"/>
</dbReference>